<gene>
    <name evidence="1" type="ORF">H5J25_03300</name>
</gene>
<dbReference type="Proteomes" id="UP000595894">
    <property type="component" value="Chromosome"/>
</dbReference>
<reference evidence="2" key="1">
    <citation type="submission" date="2020-09" db="EMBL/GenBank/DDBJ databases">
        <title>Sphingomonas sp., a new species isolated from pork steak.</title>
        <authorList>
            <person name="Heidler von Heilborn D."/>
        </authorList>
    </citation>
    <scope>NUCLEOTIDE SEQUENCE [LARGE SCALE GENOMIC DNA]</scope>
</reference>
<organism evidence="1 2">
    <name type="scientific">Sphingomonas aliaeris</name>
    <dbReference type="NCBI Taxonomy" id="2759526"/>
    <lineage>
        <taxon>Bacteria</taxon>
        <taxon>Pseudomonadati</taxon>
        <taxon>Pseudomonadota</taxon>
        <taxon>Alphaproteobacteria</taxon>
        <taxon>Sphingomonadales</taxon>
        <taxon>Sphingomonadaceae</taxon>
        <taxon>Sphingomonas</taxon>
    </lineage>
</organism>
<dbReference type="KEGG" id="sari:H5J25_03300"/>
<proteinExistence type="predicted"/>
<evidence type="ECO:0000313" key="1">
    <source>
        <dbReference type="EMBL" id="QQV77806.1"/>
    </source>
</evidence>
<evidence type="ECO:0000313" key="2">
    <source>
        <dbReference type="Proteomes" id="UP000595894"/>
    </source>
</evidence>
<protein>
    <recommendedName>
        <fullName evidence="3">DUF3052 domain-containing protein</fullName>
    </recommendedName>
</protein>
<accession>A0A974NVS8</accession>
<keyword evidence="2" id="KW-1185">Reference proteome</keyword>
<dbReference type="EMBL" id="CP061035">
    <property type="protein sequence ID" value="QQV77806.1"/>
    <property type="molecule type" value="Genomic_DNA"/>
</dbReference>
<dbReference type="AlphaFoldDB" id="A0A974NVS8"/>
<sequence>MKSLLDKLGFKPGMTGWVRNRPAAFDETLNLPDTIPDGPADLILSFVTGQDEIAAALDGAMPYYARGGRLWFAYPKKSGSVPSDITRDHGWTALADAGLLAVTQIALDDDWSALRFRYRDEIARLTRKGEAGQSQAA</sequence>
<dbReference type="RefSeq" id="WP_202094742.1">
    <property type="nucleotide sequence ID" value="NZ_CP061035.1"/>
</dbReference>
<evidence type="ECO:0008006" key="3">
    <source>
        <dbReference type="Google" id="ProtNLM"/>
    </source>
</evidence>
<name>A0A974NVS8_9SPHN</name>